<name>A0A9D2KU82_9BACE</name>
<sequence length="136" mass="15916">MNEDELFHELFHVPLKIFRIYHAGDYERENLVLIAGEECYLSDYVLFQMVYGEDSLPDYARSHFLTFDEIPLSPGERVRIYTCRGEDHEEIGVTTGKHYHVLYWNLDAPIWSECDNEVKIQQVGDGYSKCFNPSGE</sequence>
<dbReference type="Proteomes" id="UP000823862">
    <property type="component" value="Unassembled WGS sequence"/>
</dbReference>
<reference evidence="1" key="2">
    <citation type="submission" date="2021-04" db="EMBL/GenBank/DDBJ databases">
        <authorList>
            <person name="Gilroy R."/>
        </authorList>
    </citation>
    <scope>NUCLEOTIDE SEQUENCE</scope>
    <source>
        <strain evidence="1">ChiHjej12B11-9795</strain>
    </source>
</reference>
<organism evidence="1 2">
    <name type="scientific">Candidatus Bacteroides avicola</name>
    <dbReference type="NCBI Taxonomy" id="2838468"/>
    <lineage>
        <taxon>Bacteria</taxon>
        <taxon>Pseudomonadati</taxon>
        <taxon>Bacteroidota</taxon>
        <taxon>Bacteroidia</taxon>
        <taxon>Bacteroidales</taxon>
        <taxon>Bacteroidaceae</taxon>
        <taxon>Bacteroides</taxon>
    </lineage>
</organism>
<evidence type="ECO:0000313" key="2">
    <source>
        <dbReference type="Proteomes" id="UP000823862"/>
    </source>
</evidence>
<dbReference type="AlphaFoldDB" id="A0A9D2KU82"/>
<evidence type="ECO:0000313" key="1">
    <source>
        <dbReference type="EMBL" id="HJA85921.1"/>
    </source>
</evidence>
<dbReference type="EMBL" id="DWZI01000036">
    <property type="protein sequence ID" value="HJA85921.1"/>
    <property type="molecule type" value="Genomic_DNA"/>
</dbReference>
<gene>
    <name evidence="1" type="ORF">H9950_06995</name>
</gene>
<proteinExistence type="predicted"/>
<comment type="caution">
    <text evidence="1">The sequence shown here is derived from an EMBL/GenBank/DDBJ whole genome shotgun (WGS) entry which is preliminary data.</text>
</comment>
<accession>A0A9D2KU82</accession>
<reference evidence="1" key="1">
    <citation type="journal article" date="2021" name="PeerJ">
        <title>Extensive microbial diversity within the chicken gut microbiome revealed by metagenomics and culture.</title>
        <authorList>
            <person name="Gilroy R."/>
            <person name="Ravi A."/>
            <person name="Getino M."/>
            <person name="Pursley I."/>
            <person name="Horton D.L."/>
            <person name="Alikhan N.F."/>
            <person name="Baker D."/>
            <person name="Gharbi K."/>
            <person name="Hall N."/>
            <person name="Watson M."/>
            <person name="Adriaenssens E.M."/>
            <person name="Foster-Nyarko E."/>
            <person name="Jarju S."/>
            <person name="Secka A."/>
            <person name="Antonio M."/>
            <person name="Oren A."/>
            <person name="Chaudhuri R.R."/>
            <person name="La Ragione R."/>
            <person name="Hildebrand F."/>
            <person name="Pallen M.J."/>
        </authorList>
    </citation>
    <scope>NUCLEOTIDE SEQUENCE</scope>
    <source>
        <strain evidence="1">ChiHjej12B11-9795</strain>
    </source>
</reference>
<protein>
    <submittedName>
        <fullName evidence="1">Uncharacterized protein</fullName>
    </submittedName>
</protein>